<evidence type="ECO:0000313" key="7">
    <source>
        <dbReference type="EMBL" id="OGH74453.1"/>
    </source>
</evidence>
<feature type="transmembrane region" description="Helical" evidence="5">
    <location>
        <begin position="471"/>
        <end position="487"/>
    </location>
</feature>
<feature type="domain" description="O-antigen ligase-related" evidence="6">
    <location>
        <begin position="248"/>
        <end position="418"/>
    </location>
</feature>
<reference evidence="7 8" key="1">
    <citation type="journal article" date="2016" name="Nat. Commun.">
        <title>Thousands of microbial genomes shed light on interconnected biogeochemical processes in an aquifer system.</title>
        <authorList>
            <person name="Anantharaman K."/>
            <person name="Brown C.T."/>
            <person name="Hug L.A."/>
            <person name="Sharon I."/>
            <person name="Castelle C.J."/>
            <person name="Probst A.J."/>
            <person name="Thomas B.C."/>
            <person name="Singh A."/>
            <person name="Wilkins M.J."/>
            <person name="Karaoz U."/>
            <person name="Brodie E.L."/>
            <person name="Williams K.H."/>
            <person name="Hubbard S.S."/>
            <person name="Banfield J.F."/>
        </authorList>
    </citation>
    <scope>NUCLEOTIDE SEQUENCE [LARGE SCALE GENOMIC DNA]</scope>
</reference>
<dbReference type="InterPro" id="IPR051533">
    <property type="entry name" value="WaaL-like"/>
</dbReference>
<organism evidence="7 8">
    <name type="scientific">Candidatus Magasanikbacteria bacterium RIFCSPLOWO2_12_FULL_43_12</name>
    <dbReference type="NCBI Taxonomy" id="1798692"/>
    <lineage>
        <taxon>Bacteria</taxon>
        <taxon>Candidatus Magasanikiibacteriota</taxon>
    </lineage>
</organism>
<evidence type="ECO:0000256" key="2">
    <source>
        <dbReference type="ARBA" id="ARBA00022692"/>
    </source>
</evidence>
<feature type="transmembrane region" description="Helical" evidence="5">
    <location>
        <begin position="241"/>
        <end position="258"/>
    </location>
</feature>
<name>A0A1F6MSN6_9BACT</name>
<feature type="transmembrane region" description="Helical" evidence="5">
    <location>
        <begin position="64"/>
        <end position="84"/>
    </location>
</feature>
<feature type="transmembrane region" description="Helical" evidence="5">
    <location>
        <begin position="152"/>
        <end position="173"/>
    </location>
</feature>
<accession>A0A1F6MSN6</accession>
<feature type="transmembrane region" description="Helical" evidence="5">
    <location>
        <begin position="179"/>
        <end position="198"/>
    </location>
</feature>
<dbReference type="PANTHER" id="PTHR37422">
    <property type="entry name" value="TEICHURONIC ACID BIOSYNTHESIS PROTEIN TUAE"/>
    <property type="match status" value="1"/>
</dbReference>
<sequence>MFSNFLINLPVDLLGLFLLILVFLLSFSFLFAIKKPHWLIYFLLVWLPLENLILRYAPMGAYEYIKYLPEVLTYGFFFFTWYFYVKNTKQLWPRLVINKWLFAFVGIGAVSLLFNWYSPMIWFLGMRQLLRFVLLVFIIIFLRCEENIIKKIISVGAIVLGLEVLIGLAQYLSGGALDRYLFFSPAVTIGGLAAVGGLEQSWAPGSRVFATLGRYDQMGSWLAVGLLLAFPFVYHLKNIKYRFYLLCGFFISVLILGLTMSRASWLAFVFGIIAIGWFLYKEKKVLYVFGFFAVLLAGYLIGFAWARDNISQITEKSRQTLAERMFEAVSPRAWQNSYDGYGRIFFIINTPRMVVPISPLWGVGPGNYGGGAAAALLNTEIYNRLRLPFGIQDIYGQIDNSWFSIWGEFGTLGLIFWAGIFVVIIKTAKNIYKSSGDGFARLWSAGMIGATVGVMVLGFFGPYFEFRSLMFYYWLGVGILFLCHPLQTERMGD</sequence>
<dbReference type="EMBL" id="MFQN01000015">
    <property type="protein sequence ID" value="OGH74453.1"/>
    <property type="molecule type" value="Genomic_DNA"/>
</dbReference>
<feature type="transmembrane region" description="Helical" evidence="5">
    <location>
        <begin position="263"/>
        <end position="280"/>
    </location>
</feature>
<evidence type="ECO:0000256" key="5">
    <source>
        <dbReference type="SAM" id="Phobius"/>
    </source>
</evidence>
<feature type="transmembrane region" description="Helical" evidence="5">
    <location>
        <begin position="13"/>
        <end position="31"/>
    </location>
</feature>
<keyword evidence="4 5" id="KW-0472">Membrane</keyword>
<comment type="caution">
    <text evidence="7">The sequence shown here is derived from an EMBL/GenBank/DDBJ whole genome shotgun (WGS) entry which is preliminary data.</text>
</comment>
<feature type="transmembrane region" description="Helical" evidence="5">
    <location>
        <begin position="96"/>
        <end position="114"/>
    </location>
</feature>
<feature type="transmembrane region" description="Helical" evidence="5">
    <location>
        <begin position="38"/>
        <end position="58"/>
    </location>
</feature>
<comment type="subcellular location">
    <subcellularLocation>
        <location evidence="1">Membrane</location>
        <topology evidence="1">Multi-pass membrane protein</topology>
    </subcellularLocation>
</comment>
<evidence type="ECO:0000256" key="3">
    <source>
        <dbReference type="ARBA" id="ARBA00022989"/>
    </source>
</evidence>
<feature type="transmembrane region" description="Helical" evidence="5">
    <location>
        <begin position="218"/>
        <end position="235"/>
    </location>
</feature>
<dbReference type="InterPro" id="IPR007016">
    <property type="entry name" value="O-antigen_ligase-rel_domated"/>
</dbReference>
<dbReference type="AlphaFoldDB" id="A0A1F6MSN6"/>
<feature type="transmembrane region" description="Helical" evidence="5">
    <location>
        <begin position="405"/>
        <end position="425"/>
    </location>
</feature>
<dbReference type="GO" id="GO:0016020">
    <property type="term" value="C:membrane"/>
    <property type="evidence" value="ECO:0007669"/>
    <property type="project" value="UniProtKB-SubCell"/>
</dbReference>
<evidence type="ECO:0000256" key="1">
    <source>
        <dbReference type="ARBA" id="ARBA00004141"/>
    </source>
</evidence>
<dbReference type="STRING" id="1798692.A3G00_00795"/>
<dbReference type="Proteomes" id="UP000178347">
    <property type="component" value="Unassembled WGS sequence"/>
</dbReference>
<feature type="transmembrane region" description="Helical" evidence="5">
    <location>
        <begin position="445"/>
        <end position="464"/>
    </location>
</feature>
<feature type="transmembrane region" description="Helical" evidence="5">
    <location>
        <begin position="286"/>
        <end position="306"/>
    </location>
</feature>
<protein>
    <recommendedName>
        <fullName evidence="6">O-antigen ligase-related domain-containing protein</fullName>
    </recommendedName>
</protein>
<dbReference type="PANTHER" id="PTHR37422:SF13">
    <property type="entry name" value="LIPOPOLYSACCHARIDE BIOSYNTHESIS PROTEIN PA4999-RELATED"/>
    <property type="match status" value="1"/>
</dbReference>
<proteinExistence type="predicted"/>
<dbReference type="Pfam" id="PF04932">
    <property type="entry name" value="Wzy_C"/>
    <property type="match status" value="1"/>
</dbReference>
<keyword evidence="3 5" id="KW-1133">Transmembrane helix</keyword>
<evidence type="ECO:0000313" key="8">
    <source>
        <dbReference type="Proteomes" id="UP000178347"/>
    </source>
</evidence>
<feature type="transmembrane region" description="Helical" evidence="5">
    <location>
        <begin position="120"/>
        <end position="140"/>
    </location>
</feature>
<evidence type="ECO:0000256" key="4">
    <source>
        <dbReference type="ARBA" id="ARBA00023136"/>
    </source>
</evidence>
<keyword evidence="2 5" id="KW-0812">Transmembrane</keyword>
<gene>
    <name evidence="7" type="ORF">A3G00_00795</name>
</gene>
<evidence type="ECO:0000259" key="6">
    <source>
        <dbReference type="Pfam" id="PF04932"/>
    </source>
</evidence>